<comment type="caution">
    <text evidence="1">The sequence shown here is derived from an EMBL/GenBank/DDBJ whole genome shotgun (WGS) entry which is preliminary data.</text>
</comment>
<dbReference type="EMBL" id="JBJUIK010000017">
    <property type="protein sequence ID" value="KAL3497446.1"/>
    <property type="molecule type" value="Genomic_DNA"/>
</dbReference>
<accession>A0ABD2XSK0</accession>
<dbReference type="AlphaFoldDB" id="A0ABD2XSK0"/>
<keyword evidence="2" id="KW-1185">Reference proteome</keyword>
<dbReference type="Proteomes" id="UP001630127">
    <property type="component" value="Unassembled WGS sequence"/>
</dbReference>
<protein>
    <submittedName>
        <fullName evidence="1">Uncharacterized protein</fullName>
    </submittedName>
</protein>
<gene>
    <name evidence="1" type="ORF">ACH5RR_040178</name>
</gene>
<sequence>MDAVIVNQKGHESRIIGLEKKIDSSNSEMKSFIAAMINQFNNLCKSLNFEKGIMGNPLGSVDRNSPMNRLKVSLGGEVTQSYKSSKYPGLPKIEFPSFNGVNPQECVRKCEKCF</sequence>
<organism evidence="1 2">
    <name type="scientific">Cinchona calisaya</name>
    <dbReference type="NCBI Taxonomy" id="153742"/>
    <lineage>
        <taxon>Eukaryota</taxon>
        <taxon>Viridiplantae</taxon>
        <taxon>Streptophyta</taxon>
        <taxon>Embryophyta</taxon>
        <taxon>Tracheophyta</taxon>
        <taxon>Spermatophyta</taxon>
        <taxon>Magnoliopsida</taxon>
        <taxon>eudicotyledons</taxon>
        <taxon>Gunneridae</taxon>
        <taxon>Pentapetalae</taxon>
        <taxon>asterids</taxon>
        <taxon>lamiids</taxon>
        <taxon>Gentianales</taxon>
        <taxon>Rubiaceae</taxon>
        <taxon>Cinchonoideae</taxon>
        <taxon>Cinchoneae</taxon>
        <taxon>Cinchona</taxon>
    </lineage>
</organism>
<name>A0ABD2XSK0_9GENT</name>
<reference evidence="1 2" key="1">
    <citation type="submission" date="2024-11" db="EMBL/GenBank/DDBJ databases">
        <title>A near-complete genome assembly of Cinchona calisaya.</title>
        <authorList>
            <person name="Lian D.C."/>
            <person name="Zhao X.W."/>
            <person name="Wei L."/>
        </authorList>
    </citation>
    <scope>NUCLEOTIDE SEQUENCE [LARGE SCALE GENOMIC DNA]</scope>
    <source>
        <tissue evidence="1">Nenye</tissue>
    </source>
</reference>
<evidence type="ECO:0000313" key="1">
    <source>
        <dbReference type="EMBL" id="KAL3497446.1"/>
    </source>
</evidence>
<proteinExistence type="predicted"/>
<evidence type="ECO:0000313" key="2">
    <source>
        <dbReference type="Proteomes" id="UP001630127"/>
    </source>
</evidence>